<comment type="caution">
    <text evidence="2">The sequence shown here is derived from an EMBL/GenBank/DDBJ whole genome shotgun (WGS) entry which is preliminary data.</text>
</comment>
<organism evidence="2 3">
    <name type="scientific">Gibberella nygamai</name>
    <name type="common">Bean root rot disease fungus</name>
    <name type="synonym">Fusarium nygamai</name>
    <dbReference type="NCBI Taxonomy" id="42673"/>
    <lineage>
        <taxon>Eukaryota</taxon>
        <taxon>Fungi</taxon>
        <taxon>Dikarya</taxon>
        <taxon>Ascomycota</taxon>
        <taxon>Pezizomycotina</taxon>
        <taxon>Sordariomycetes</taxon>
        <taxon>Hypocreomycetidae</taxon>
        <taxon>Hypocreales</taxon>
        <taxon>Nectriaceae</taxon>
        <taxon>Fusarium</taxon>
        <taxon>Fusarium fujikuroi species complex</taxon>
    </lineage>
</organism>
<dbReference type="STRING" id="42673.A0A2K0WU00"/>
<dbReference type="AlphaFoldDB" id="A0A2K0WU00"/>
<reference evidence="2 3" key="1">
    <citation type="submission" date="2017-06" db="EMBL/GenBank/DDBJ databases">
        <title>Genome of Fusarium nygamai isolate CS10214.</title>
        <authorList>
            <person name="Gardiner D.M."/>
            <person name="Obanor F."/>
            <person name="Kazan K."/>
        </authorList>
    </citation>
    <scope>NUCLEOTIDE SEQUENCE [LARGE SCALE GENOMIC DNA]</scope>
    <source>
        <strain evidence="2 3">CS10214</strain>
    </source>
</reference>
<gene>
    <name evidence="2" type="ORF">FNYG_00821</name>
</gene>
<keyword evidence="3" id="KW-1185">Reference proteome</keyword>
<sequence>MESGEGVVQSREESDITAQPIDDVGNSTQDPGDGSNDHVDATANCDEEDSEDEEGIVAYLNTLHDMTIAKNEAPRANRIPSLKYGNTLFEHQKHAVGAAMRSLAGPLKGMILGDPQGFARP</sequence>
<protein>
    <submittedName>
        <fullName evidence="2">Uncharacterized protein</fullName>
    </submittedName>
</protein>
<proteinExistence type="predicted"/>
<dbReference type="OrthoDB" id="5105032at2759"/>
<dbReference type="EMBL" id="MTQA01000018">
    <property type="protein sequence ID" value="PNP85765.1"/>
    <property type="molecule type" value="Genomic_DNA"/>
</dbReference>
<feature type="region of interest" description="Disordered" evidence="1">
    <location>
        <begin position="1"/>
        <end position="54"/>
    </location>
</feature>
<evidence type="ECO:0000313" key="2">
    <source>
        <dbReference type="EMBL" id="PNP85765.1"/>
    </source>
</evidence>
<evidence type="ECO:0000256" key="1">
    <source>
        <dbReference type="SAM" id="MobiDB-lite"/>
    </source>
</evidence>
<dbReference type="Proteomes" id="UP000236664">
    <property type="component" value="Unassembled WGS sequence"/>
</dbReference>
<accession>A0A2K0WU00</accession>
<name>A0A2K0WU00_GIBNY</name>
<evidence type="ECO:0000313" key="3">
    <source>
        <dbReference type="Proteomes" id="UP000236664"/>
    </source>
</evidence>
<feature type="compositionally biased region" description="Acidic residues" evidence="1">
    <location>
        <begin position="45"/>
        <end position="54"/>
    </location>
</feature>